<dbReference type="GO" id="GO:0016787">
    <property type="term" value="F:hydrolase activity"/>
    <property type="evidence" value="ECO:0007669"/>
    <property type="project" value="UniProtKB-KW"/>
</dbReference>
<name>A0A382F126_9ZZZZ</name>
<dbReference type="SUPFAM" id="SSF53474">
    <property type="entry name" value="alpha/beta-Hydrolases"/>
    <property type="match status" value="1"/>
</dbReference>
<dbReference type="PANTHER" id="PTHR43798:SF31">
    <property type="entry name" value="AB HYDROLASE SUPERFAMILY PROTEIN YCLE"/>
    <property type="match status" value="1"/>
</dbReference>
<evidence type="ECO:0000259" key="2">
    <source>
        <dbReference type="Pfam" id="PF00561"/>
    </source>
</evidence>
<feature type="domain" description="Peptidase S33 tripeptidyl aminopeptidase-like C-terminal" evidence="3">
    <location>
        <begin position="204"/>
        <end position="280"/>
    </location>
</feature>
<dbReference type="Gene3D" id="3.40.50.1820">
    <property type="entry name" value="alpha/beta hydrolase"/>
    <property type="match status" value="1"/>
</dbReference>
<dbReference type="InterPro" id="IPR013595">
    <property type="entry name" value="Pept_S33_TAP-like_C"/>
</dbReference>
<keyword evidence="1" id="KW-0378">Hydrolase</keyword>
<feature type="domain" description="AB hydrolase-1" evidence="2">
    <location>
        <begin position="50"/>
        <end position="198"/>
    </location>
</feature>
<accession>A0A382F126</accession>
<gene>
    <name evidence="4" type="ORF">METZ01_LOCUS209562</name>
</gene>
<dbReference type="InterPro" id="IPR000073">
    <property type="entry name" value="AB_hydrolase_1"/>
</dbReference>
<dbReference type="InterPro" id="IPR029058">
    <property type="entry name" value="AB_hydrolase_fold"/>
</dbReference>
<protein>
    <recommendedName>
        <fullName evidence="5">AB hydrolase-1 domain-containing protein</fullName>
    </recommendedName>
</protein>
<evidence type="ECO:0000259" key="3">
    <source>
        <dbReference type="Pfam" id="PF08386"/>
    </source>
</evidence>
<dbReference type="InterPro" id="IPR050266">
    <property type="entry name" value="AB_hydrolase_sf"/>
</dbReference>
<evidence type="ECO:0008006" key="5">
    <source>
        <dbReference type="Google" id="ProtNLM"/>
    </source>
</evidence>
<dbReference type="EMBL" id="UINC01047432">
    <property type="protein sequence ID" value="SVB56708.1"/>
    <property type="molecule type" value="Genomic_DNA"/>
</dbReference>
<dbReference type="AlphaFoldDB" id="A0A382F126"/>
<dbReference type="GO" id="GO:0016020">
    <property type="term" value="C:membrane"/>
    <property type="evidence" value="ECO:0007669"/>
    <property type="project" value="TreeGrafter"/>
</dbReference>
<dbReference type="PRINTS" id="PR00111">
    <property type="entry name" value="ABHYDROLASE"/>
</dbReference>
<sequence>MALAGGGLTLTGAAACAPAGTRAPEAAQDADASGREAAFELYHEEYGEGPAIVFAHGGSGTHMSWWRQIPTFSREFRCITYAQRGYGFSPDVPGGPGRAAFVDDLRSLLDSLGIERAALVGQSMGGRSVLGFAAAYPERVDALVMSSTTGGYRDDELDELRAAAPDLGRRSAFAPAYAERDPEGALLYRMVGRTNEHLSEGDEDMPSAQTPPPDIQPIVDAGVRTLFLVGERDTVAPPAVTKGLQAKMAGSTLYTFPESGHSPYWEAHEEFNQVVLDFLRG</sequence>
<evidence type="ECO:0000256" key="1">
    <source>
        <dbReference type="ARBA" id="ARBA00022801"/>
    </source>
</evidence>
<dbReference type="Pfam" id="PF08386">
    <property type="entry name" value="Abhydrolase_4"/>
    <property type="match status" value="1"/>
</dbReference>
<proteinExistence type="predicted"/>
<reference evidence="4" key="1">
    <citation type="submission" date="2018-05" db="EMBL/GenBank/DDBJ databases">
        <authorList>
            <person name="Lanie J.A."/>
            <person name="Ng W.-L."/>
            <person name="Kazmierczak K.M."/>
            <person name="Andrzejewski T.M."/>
            <person name="Davidsen T.M."/>
            <person name="Wayne K.J."/>
            <person name="Tettelin H."/>
            <person name="Glass J.I."/>
            <person name="Rusch D."/>
            <person name="Podicherti R."/>
            <person name="Tsui H.-C.T."/>
            <person name="Winkler M.E."/>
        </authorList>
    </citation>
    <scope>NUCLEOTIDE SEQUENCE</scope>
</reference>
<evidence type="ECO:0000313" key="4">
    <source>
        <dbReference type="EMBL" id="SVB56708.1"/>
    </source>
</evidence>
<dbReference type="PANTHER" id="PTHR43798">
    <property type="entry name" value="MONOACYLGLYCEROL LIPASE"/>
    <property type="match status" value="1"/>
</dbReference>
<dbReference type="Pfam" id="PF00561">
    <property type="entry name" value="Abhydrolase_1"/>
    <property type="match status" value="1"/>
</dbReference>
<organism evidence="4">
    <name type="scientific">marine metagenome</name>
    <dbReference type="NCBI Taxonomy" id="408172"/>
    <lineage>
        <taxon>unclassified sequences</taxon>
        <taxon>metagenomes</taxon>
        <taxon>ecological metagenomes</taxon>
    </lineage>
</organism>